<keyword evidence="1" id="KW-1133">Transmembrane helix</keyword>
<evidence type="ECO:0000256" key="1">
    <source>
        <dbReference type="SAM" id="Phobius"/>
    </source>
</evidence>
<keyword evidence="1" id="KW-0472">Membrane</keyword>
<sequence length="98" mass="11254">MTTKIVMLLEFASSILASCQAYFDQYFSTNVTGSRIVIFGHFLWNVLVIVLVVNLKMAKIVDKGNETNFKENDDVNQQNEILRKNQPFIEKVEMGAHR</sequence>
<name>A0AAP0MPE7_9ROSI</name>
<dbReference type="Proteomes" id="UP001428341">
    <property type="component" value="Unassembled WGS sequence"/>
</dbReference>
<dbReference type="AlphaFoldDB" id="A0AAP0MPE7"/>
<proteinExistence type="predicted"/>
<evidence type="ECO:0000313" key="4">
    <source>
        <dbReference type="Proteomes" id="UP001428341"/>
    </source>
</evidence>
<dbReference type="EMBL" id="JBCGBO010000003">
    <property type="protein sequence ID" value="KAK9214686.1"/>
    <property type="molecule type" value="Genomic_DNA"/>
</dbReference>
<keyword evidence="1" id="KW-0812">Transmembrane</keyword>
<keyword evidence="2" id="KW-0732">Signal</keyword>
<evidence type="ECO:0000256" key="2">
    <source>
        <dbReference type="SAM" id="SignalP"/>
    </source>
</evidence>
<protein>
    <submittedName>
        <fullName evidence="3">Uncharacterized protein</fullName>
    </submittedName>
</protein>
<accession>A0AAP0MPE7</accession>
<reference evidence="3 4" key="1">
    <citation type="submission" date="2024-05" db="EMBL/GenBank/DDBJ databases">
        <title>Haplotype-resolved chromosome-level genome assembly of Huyou (Citrus changshanensis).</title>
        <authorList>
            <person name="Miao C."/>
            <person name="Chen W."/>
            <person name="Wu Y."/>
            <person name="Wang L."/>
            <person name="Zhao S."/>
            <person name="Grierson D."/>
            <person name="Xu C."/>
            <person name="Chen K."/>
        </authorList>
    </citation>
    <scope>NUCLEOTIDE SEQUENCE [LARGE SCALE GENOMIC DNA]</scope>
    <source>
        <strain evidence="3">01-14</strain>
        <tissue evidence="3">Leaf</tissue>
    </source>
</reference>
<comment type="caution">
    <text evidence="3">The sequence shown here is derived from an EMBL/GenBank/DDBJ whole genome shotgun (WGS) entry which is preliminary data.</text>
</comment>
<feature type="signal peptide" evidence="2">
    <location>
        <begin position="1"/>
        <end position="17"/>
    </location>
</feature>
<gene>
    <name evidence="3" type="ORF">WN944_006685</name>
</gene>
<evidence type="ECO:0000313" key="3">
    <source>
        <dbReference type="EMBL" id="KAK9214686.1"/>
    </source>
</evidence>
<keyword evidence="4" id="KW-1185">Reference proteome</keyword>
<feature type="chain" id="PRO_5042883309" evidence="2">
    <location>
        <begin position="18"/>
        <end position="98"/>
    </location>
</feature>
<organism evidence="3 4">
    <name type="scientific">Citrus x changshan-huyou</name>
    <dbReference type="NCBI Taxonomy" id="2935761"/>
    <lineage>
        <taxon>Eukaryota</taxon>
        <taxon>Viridiplantae</taxon>
        <taxon>Streptophyta</taxon>
        <taxon>Embryophyta</taxon>
        <taxon>Tracheophyta</taxon>
        <taxon>Spermatophyta</taxon>
        <taxon>Magnoliopsida</taxon>
        <taxon>eudicotyledons</taxon>
        <taxon>Gunneridae</taxon>
        <taxon>Pentapetalae</taxon>
        <taxon>rosids</taxon>
        <taxon>malvids</taxon>
        <taxon>Sapindales</taxon>
        <taxon>Rutaceae</taxon>
        <taxon>Aurantioideae</taxon>
        <taxon>Citrus</taxon>
    </lineage>
</organism>
<feature type="transmembrane region" description="Helical" evidence="1">
    <location>
        <begin position="37"/>
        <end position="55"/>
    </location>
</feature>